<gene>
    <name evidence="1" type="ORF">OED52_11735</name>
</gene>
<reference evidence="1" key="1">
    <citation type="submission" date="2022-10" db="EMBL/GenBank/DDBJ databases">
        <title>Rhodococcus ferula Z13 complete genome.</title>
        <authorList>
            <person name="Long X."/>
            <person name="Zang M."/>
        </authorList>
    </citation>
    <scope>NUCLEOTIDE SEQUENCE</scope>
    <source>
        <strain evidence="1">Z13</strain>
    </source>
</reference>
<accession>A0ACD4DBF9</accession>
<keyword evidence="2" id="KW-1185">Reference proteome</keyword>
<keyword evidence="1" id="KW-0547">Nucleotide-binding</keyword>
<evidence type="ECO:0000313" key="2">
    <source>
        <dbReference type="Proteomes" id="UP001156484"/>
    </source>
</evidence>
<evidence type="ECO:0000313" key="1">
    <source>
        <dbReference type="EMBL" id="UYP17378.1"/>
    </source>
</evidence>
<organism evidence="1 2">
    <name type="scientific">Rhodococcus sacchari</name>
    <dbReference type="NCBI Taxonomy" id="2962047"/>
    <lineage>
        <taxon>Bacteria</taxon>
        <taxon>Bacillati</taxon>
        <taxon>Actinomycetota</taxon>
        <taxon>Actinomycetes</taxon>
        <taxon>Mycobacteriales</taxon>
        <taxon>Nocardiaceae</taxon>
        <taxon>Rhodococcus</taxon>
    </lineage>
</organism>
<proteinExistence type="predicted"/>
<keyword evidence="1" id="KW-0067">ATP-binding</keyword>
<sequence length="339" mass="36103">MIVVENLVKTYPGAGRAGEVTALRGVSLQIPDGEIYGIVGPSGSGKSTLLRCLNLLEKPTSGRILLGEDDLSTLSGAQLRAARRRIGTVFQQFNLLHSRTVLRNVEFPLEVAGVGKQQRRTRALELLDLVGLSGKEETFPSQLSGGQQQRVGIARALAAEPEVLLCDEATSALDPDTTDQVLDLVAEVNRRLGVTVVVITHELGVLRRICTSAARLDAGRVVETGRIVDLVADPDSALGHALVPVGTDPSAGSSADTALVTAIGEAAHGPWLADMIRTLDADVAVVGGRVEQVGSVTVGRMRLRFVEGTDRAHVERFVAERPYLSLAWGRETELEGLTE</sequence>
<dbReference type="Proteomes" id="UP001156484">
    <property type="component" value="Chromosome"/>
</dbReference>
<name>A0ACD4DBF9_9NOCA</name>
<dbReference type="EMBL" id="CP107551">
    <property type="protein sequence ID" value="UYP17378.1"/>
    <property type="molecule type" value="Genomic_DNA"/>
</dbReference>
<protein>
    <submittedName>
        <fullName evidence="1">Methionine ABC transporter ATP-binding protein</fullName>
    </submittedName>
</protein>